<gene>
    <name evidence="2" type="ORF">J2Z34_002186</name>
</gene>
<evidence type="ECO:0000313" key="3">
    <source>
        <dbReference type="Proteomes" id="UP001519271"/>
    </source>
</evidence>
<dbReference type="SUPFAM" id="SSF55729">
    <property type="entry name" value="Acyl-CoA N-acyltransferases (Nat)"/>
    <property type="match status" value="1"/>
</dbReference>
<reference evidence="2 3" key="1">
    <citation type="submission" date="2021-03" db="EMBL/GenBank/DDBJ databases">
        <title>Genomic Encyclopedia of Type Strains, Phase IV (KMG-IV): sequencing the most valuable type-strain genomes for metagenomic binning, comparative biology and taxonomic classification.</title>
        <authorList>
            <person name="Goeker M."/>
        </authorList>
    </citation>
    <scope>NUCLEOTIDE SEQUENCE [LARGE SCALE GENOMIC DNA]</scope>
    <source>
        <strain evidence="2 3">DSM 6139</strain>
    </source>
</reference>
<evidence type="ECO:0000313" key="2">
    <source>
        <dbReference type="EMBL" id="MBP1919690.1"/>
    </source>
</evidence>
<sequence>MQELYTNRLILREWKPSDAVDMFEYARDPEIGPNAGWAPHKDIEESCRVIEMFRESRDEIYAMVLREDGRVIGSIGLHERSPSEVVPSGRSREIGYVLTKKLWGKGLVPEACARLIVHAFKDMAVDELWCGHYSFNERSRSVVLKTGFRYVETVRKTLDRLDGREVDLLAYRITRGDFEELQKDLLERAGIIL</sequence>
<dbReference type="InterPro" id="IPR000182">
    <property type="entry name" value="GNAT_dom"/>
</dbReference>
<dbReference type="Pfam" id="PF13302">
    <property type="entry name" value="Acetyltransf_3"/>
    <property type="match status" value="1"/>
</dbReference>
<accession>A0ABS4G552</accession>
<dbReference type="InterPro" id="IPR016181">
    <property type="entry name" value="Acyl_CoA_acyltransferase"/>
</dbReference>
<dbReference type="PANTHER" id="PTHR43792">
    <property type="entry name" value="GNAT FAMILY, PUTATIVE (AFU_ORTHOLOGUE AFUA_3G00765)-RELATED-RELATED"/>
    <property type="match status" value="1"/>
</dbReference>
<comment type="caution">
    <text evidence="2">The sequence shown here is derived from an EMBL/GenBank/DDBJ whole genome shotgun (WGS) entry which is preliminary data.</text>
</comment>
<organism evidence="2 3">
    <name type="scientific">Youngiibacter multivorans</name>
    <dbReference type="NCBI Taxonomy" id="937251"/>
    <lineage>
        <taxon>Bacteria</taxon>
        <taxon>Bacillati</taxon>
        <taxon>Bacillota</taxon>
        <taxon>Clostridia</taxon>
        <taxon>Eubacteriales</taxon>
        <taxon>Clostridiaceae</taxon>
        <taxon>Youngiibacter</taxon>
    </lineage>
</organism>
<keyword evidence="3" id="KW-1185">Reference proteome</keyword>
<feature type="domain" description="N-acetyltransferase" evidence="1">
    <location>
        <begin position="9"/>
        <end position="167"/>
    </location>
</feature>
<dbReference type="InterPro" id="IPR051531">
    <property type="entry name" value="N-acetyltransferase"/>
</dbReference>
<dbReference type="Proteomes" id="UP001519271">
    <property type="component" value="Unassembled WGS sequence"/>
</dbReference>
<name>A0ABS4G552_9CLOT</name>
<dbReference type="Gene3D" id="3.40.630.30">
    <property type="match status" value="1"/>
</dbReference>
<protein>
    <submittedName>
        <fullName evidence="2">RimJ/RimL family protein N-acetyltransferase</fullName>
    </submittedName>
</protein>
<evidence type="ECO:0000259" key="1">
    <source>
        <dbReference type="PROSITE" id="PS51186"/>
    </source>
</evidence>
<dbReference type="RefSeq" id="WP_209459886.1">
    <property type="nucleotide sequence ID" value="NZ_JAGGKC010000018.1"/>
</dbReference>
<dbReference type="PROSITE" id="PS51186">
    <property type="entry name" value="GNAT"/>
    <property type="match status" value="1"/>
</dbReference>
<dbReference type="EMBL" id="JAGGKC010000018">
    <property type="protein sequence ID" value="MBP1919690.1"/>
    <property type="molecule type" value="Genomic_DNA"/>
</dbReference>
<proteinExistence type="predicted"/>